<evidence type="ECO:0000259" key="1">
    <source>
        <dbReference type="Pfam" id="PF01272"/>
    </source>
</evidence>
<dbReference type="InterPro" id="IPR023459">
    <property type="entry name" value="Tscrpt_elong_fac_GreA/B_fam"/>
</dbReference>
<dbReference type="RefSeq" id="WP_307337110.1">
    <property type="nucleotide sequence ID" value="NZ_JAUSUD010000002.1"/>
</dbReference>
<evidence type="ECO:0000313" key="2">
    <source>
        <dbReference type="EMBL" id="MDQ0229430.1"/>
    </source>
</evidence>
<dbReference type="Gene3D" id="3.10.50.30">
    <property type="entry name" value="Transcription elongation factor, GreA/GreB, C-terminal domain"/>
    <property type="match status" value="1"/>
</dbReference>
<dbReference type="Proteomes" id="UP001234495">
    <property type="component" value="Unassembled WGS sequence"/>
</dbReference>
<sequence>MNHNIKRPINEELLSQLVYLDEQGQELMETYFANDRIKFKEFYHLYTTEVEAYISNLHAQKKQTNKLEKVFIGCKVIVKYEDDDETEEYIICFPEQSNPDEGCISFLSPVGNQLLLRSVGEHMKLNTPGGEIGIVITDIQF</sequence>
<keyword evidence="3" id="KW-1185">Reference proteome</keyword>
<dbReference type="EMBL" id="JAUSUD010000002">
    <property type="protein sequence ID" value="MDQ0229430.1"/>
    <property type="molecule type" value="Genomic_DNA"/>
</dbReference>
<keyword evidence="2" id="KW-0251">Elongation factor</keyword>
<reference evidence="2 3" key="1">
    <citation type="submission" date="2023-07" db="EMBL/GenBank/DDBJ databases">
        <title>Genomic Encyclopedia of Type Strains, Phase IV (KMG-IV): sequencing the most valuable type-strain genomes for metagenomic binning, comparative biology and taxonomic classification.</title>
        <authorList>
            <person name="Goeker M."/>
        </authorList>
    </citation>
    <scope>NUCLEOTIDE SEQUENCE [LARGE SCALE GENOMIC DNA]</scope>
    <source>
        <strain evidence="2 3">DSM 29005</strain>
    </source>
</reference>
<dbReference type="InterPro" id="IPR036953">
    <property type="entry name" value="GreA/GreB_C_sf"/>
</dbReference>
<accession>A0ABT9ZDV7</accession>
<keyword evidence="2" id="KW-0648">Protein biosynthesis</keyword>
<evidence type="ECO:0000313" key="3">
    <source>
        <dbReference type="Proteomes" id="UP001234495"/>
    </source>
</evidence>
<proteinExistence type="predicted"/>
<feature type="domain" description="Transcription elongation factor GreA/GreB C-terminal" evidence="1">
    <location>
        <begin position="68"/>
        <end position="140"/>
    </location>
</feature>
<gene>
    <name evidence="2" type="ORF">J2S19_000681</name>
</gene>
<dbReference type="Pfam" id="PF01272">
    <property type="entry name" value="GreA_GreB"/>
    <property type="match status" value="1"/>
</dbReference>
<dbReference type="GO" id="GO:0003746">
    <property type="term" value="F:translation elongation factor activity"/>
    <property type="evidence" value="ECO:0007669"/>
    <property type="project" value="UniProtKB-KW"/>
</dbReference>
<dbReference type="SUPFAM" id="SSF54534">
    <property type="entry name" value="FKBP-like"/>
    <property type="match status" value="1"/>
</dbReference>
<name>A0ABT9ZDV7_9BACI</name>
<dbReference type="InterPro" id="IPR001437">
    <property type="entry name" value="Tscrpt_elong_fac_GreA/B_C"/>
</dbReference>
<organism evidence="2 3">
    <name type="scientific">Metabacillus malikii</name>
    <dbReference type="NCBI Taxonomy" id="1504265"/>
    <lineage>
        <taxon>Bacteria</taxon>
        <taxon>Bacillati</taxon>
        <taxon>Bacillota</taxon>
        <taxon>Bacilli</taxon>
        <taxon>Bacillales</taxon>
        <taxon>Bacillaceae</taxon>
        <taxon>Metabacillus</taxon>
    </lineage>
</organism>
<dbReference type="PANTHER" id="PTHR30437:SF4">
    <property type="entry name" value="TRANSCRIPTION ELONGATION FACTOR GREA"/>
    <property type="match status" value="1"/>
</dbReference>
<protein>
    <submittedName>
        <fullName evidence="2">Transcription elongation factor GreA</fullName>
    </submittedName>
</protein>
<dbReference type="PANTHER" id="PTHR30437">
    <property type="entry name" value="TRANSCRIPTION ELONGATION FACTOR GREA"/>
    <property type="match status" value="1"/>
</dbReference>
<comment type="caution">
    <text evidence="2">The sequence shown here is derived from an EMBL/GenBank/DDBJ whole genome shotgun (WGS) entry which is preliminary data.</text>
</comment>